<feature type="transmembrane region" description="Helical" evidence="9">
    <location>
        <begin position="108"/>
        <end position="132"/>
    </location>
</feature>
<keyword evidence="4" id="KW-0997">Cell inner membrane</keyword>
<evidence type="ECO:0000313" key="10">
    <source>
        <dbReference type="EMBL" id="QOU04430.1"/>
    </source>
</evidence>
<name>A0A7M2J668_PSEFL</name>
<evidence type="ECO:0000256" key="6">
    <source>
        <dbReference type="ARBA" id="ARBA00022989"/>
    </source>
</evidence>
<dbReference type="AlphaFoldDB" id="A0A7M2J668"/>
<reference evidence="10 11" key="1">
    <citation type="submission" date="2020-10" db="EMBL/GenBank/DDBJ databases">
        <title>Complete genome sequence of a novel Pseudomonas fluorescens strain isolated from the flower of kumarahou (Pomaderris kumeraho).</title>
        <authorList>
            <person name="Summers M.C."/>
            <person name="Nowak V."/>
            <person name="Fairhurst M.J."/>
            <person name="Owen J.G."/>
            <person name="Gerth M.L."/>
            <person name="Patrick W.M."/>
        </authorList>
    </citation>
    <scope>NUCLEOTIDE SEQUENCE [LARGE SCALE GENOMIC DNA]</scope>
    <source>
        <strain evidence="10 11">KF1</strain>
    </source>
</reference>
<evidence type="ECO:0000313" key="11">
    <source>
        <dbReference type="Proteomes" id="UP000593833"/>
    </source>
</evidence>
<dbReference type="RefSeq" id="WP_193689844.1">
    <property type="nucleotide sequence ID" value="NZ_CP063233.1"/>
</dbReference>
<comment type="similarity">
    <text evidence="8">Belongs to the TsuA/YedE (TC 9.B.102) family.</text>
</comment>
<evidence type="ECO:0000256" key="7">
    <source>
        <dbReference type="ARBA" id="ARBA00023136"/>
    </source>
</evidence>
<keyword evidence="3" id="KW-1003">Cell membrane</keyword>
<evidence type="ECO:0000256" key="2">
    <source>
        <dbReference type="ARBA" id="ARBA00022448"/>
    </source>
</evidence>
<keyword evidence="6 9" id="KW-1133">Transmembrane helix</keyword>
<keyword evidence="7 9" id="KW-0472">Membrane</keyword>
<feature type="transmembrane region" description="Helical" evidence="9">
    <location>
        <begin position="342"/>
        <end position="361"/>
    </location>
</feature>
<evidence type="ECO:0000256" key="9">
    <source>
        <dbReference type="SAM" id="Phobius"/>
    </source>
</evidence>
<feature type="transmembrane region" description="Helical" evidence="9">
    <location>
        <begin position="24"/>
        <end position="43"/>
    </location>
</feature>
<protein>
    <submittedName>
        <fullName evidence="10">YeeE/YedE family protein</fullName>
    </submittedName>
</protein>
<sequence>MSYVRSGTSIGVSSSDGNRIDTPVTVVAVLGILILAAVCFETIDLRQGLLALVGAGFGFVMYQASFSFAGGWRAAVTEGRTANLRAQMVAIAIAGLLMMPLLEQGNILGQPLIGALGPLGISLAVGSLLFGFGMQLGGGCASGTLFTVGGGSFRMLLTLAFFIVGALIGTAHLPWWAAQYSIGVIRPVEFIGLWPTILAQTLGLAAVFLLARRWEKHKRGSVEPIHNPPATSLDMRWSHRVWRGQWPLLWASIALAALSVANLLLAGQPWSVTFAYNLWGAKLAAVFGLDVTQWEYWTWSMPNQALAGPILAESTSVTNFGLILGALLAAGLSKTFAPVTRIPLGSALAAIIGGLLMGYGARLAFGCNVGALFSGIASGSLHGWVWFVLAFIGSLAGIRTRRLFGLEG</sequence>
<feature type="transmembrane region" description="Helical" evidence="9">
    <location>
        <begin position="153"/>
        <end position="178"/>
    </location>
</feature>
<dbReference type="Pfam" id="PF04143">
    <property type="entry name" value="Sulf_transp"/>
    <property type="match status" value="1"/>
</dbReference>
<feature type="transmembrane region" description="Helical" evidence="9">
    <location>
        <begin position="381"/>
        <end position="398"/>
    </location>
</feature>
<evidence type="ECO:0000256" key="4">
    <source>
        <dbReference type="ARBA" id="ARBA00022519"/>
    </source>
</evidence>
<accession>A0A7M2J668</accession>
<keyword evidence="2" id="KW-0813">Transport</keyword>
<dbReference type="GO" id="GO:0005886">
    <property type="term" value="C:plasma membrane"/>
    <property type="evidence" value="ECO:0007669"/>
    <property type="project" value="UniProtKB-SubCell"/>
</dbReference>
<feature type="transmembrane region" description="Helical" evidence="9">
    <location>
        <begin position="84"/>
        <end position="102"/>
    </location>
</feature>
<evidence type="ECO:0000256" key="1">
    <source>
        <dbReference type="ARBA" id="ARBA00004429"/>
    </source>
</evidence>
<dbReference type="InterPro" id="IPR007272">
    <property type="entry name" value="Sulf_transp_TsuA/YedE"/>
</dbReference>
<evidence type="ECO:0000256" key="3">
    <source>
        <dbReference type="ARBA" id="ARBA00022475"/>
    </source>
</evidence>
<dbReference type="Proteomes" id="UP000593833">
    <property type="component" value="Chromosome"/>
</dbReference>
<proteinExistence type="inferred from homology"/>
<evidence type="ECO:0000256" key="5">
    <source>
        <dbReference type="ARBA" id="ARBA00022692"/>
    </source>
</evidence>
<organism evidence="10 11">
    <name type="scientific">Pseudomonas fluorescens</name>
    <dbReference type="NCBI Taxonomy" id="294"/>
    <lineage>
        <taxon>Bacteria</taxon>
        <taxon>Pseudomonadati</taxon>
        <taxon>Pseudomonadota</taxon>
        <taxon>Gammaproteobacteria</taxon>
        <taxon>Pseudomonadales</taxon>
        <taxon>Pseudomonadaceae</taxon>
        <taxon>Pseudomonas</taxon>
    </lineage>
</organism>
<feature type="transmembrane region" description="Helical" evidence="9">
    <location>
        <begin position="49"/>
        <end position="72"/>
    </location>
</feature>
<evidence type="ECO:0000256" key="8">
    <source>
        <dbReference type="ARBA" id="ARBA00035655"/>
    </source>
</evidence>
<feature type="transmembrane region" description="Helical" evidence="9">
    <location>
        <begin position="306"/>
        <end position="330"/>
    </location>
</feature>
<gene>
    <name evidence="10" type="ORF">IM720_27695</name>
</gene>
<comment type="subcellular location">
    <subcellularLocation>
        <location evidence="1">Cell inner membrane</location>
        <topology evidence="1">Multi-pass membrane protein</topology>
    </subcellularLocation>
</comment>
<dbReference type="EMBL" id="CP063233">
    <property type="protein sequence ID" value="QOU04430.1"/>
    <property type="molecule type" value="Genomic_DNA"/>
</dbReference>
<feature type="transmembrane region" description="Helical" evidence="9">
    <location>
        <begin position="246"/>
        <end position="266"/>
    </location>
</feature>
<keyword evidence="5 9" id="KW-0812">Transmembrane</keyword>
<feature type="transmembrane region" description="Helical" evidence="9">
    <location>
        <begin position="190"/>
        <end position="211"/>
    </location>
</feature>
<dbReference type="PANTHER" id="PTHR30574:SF1">
    <property type="entry name" value="SULPHUR TRANSPORT DOMAIN-CONTAINING PROTEIN"/>
    <property type="match status" value="1"/>
</dbReference>
<dbReference type="PANTHER" id="PTHR30574">
    <property type="entry name" value="INNER MEMBRANE PROTEIN YEDE"/>
    <property type="match status" value="1"/>
</dbReference>